<dbReference type="AlphaFoldDB" id="A0A7V4XR95"/>
<dbReference type="GO" id="GO:0006310">
    <property type="term" value="P:DNA recombination"/>
    <property type="evidence" value="ECO:0007669"/>
    <property type="project" value="UniProtKB-UniRule"/>
</dbReference>
<comment type="subcellular location">
    <subcellularLocation>
        <location evidence="6">Cytoplasm</location>
    </subcellularLocation>
</comment>
<keyword evidence="5 6" id="KW-0234">DNA repair</keyword>
<evidence type="ECO:0000259" key="7">
    <source>
        <dbReference type="SMART" id="SM00278"/>
    </source>
</evidence>
<comment type="caution">
    <text evidence="8">The sequence shown here is derived from an EMBL/GenBank/DDBJ whole genome shotgun (WGS) entry which is preliminary data.</text>
</comment>
<organism evidence="8">
    <name type="scientific">Acidobacterium capsulatum</name>
    <dbReference type="NCBI Taxonomy" id="33075"/>
    <lineage>
        <taxon>Bacteria</taxon>
        <taxon>Pseudomonadati</taxon>
        <taxon>Acidobacteriota</taxon>
        <taxon>Terriglobia</taxon>
        <taxon>Terriglobales</taxon>
        <taxon>Acidobacteriaceae</taxon>
        <taxon>Acidobacterium</taxon>
    </lineage>
</organism>
<dbReference type="CDD" id="cd14332">
    <property type="entry name" value="UBA_RuvA_C"/>
    <property type="match status" value="1"/>
</dbReference>
<reference evidence="8" key="1">
    <citation type="journal article" date="2020" name="mSystems">
        <title>Genome- and Community-Level Interaction Insights into Carbon Utilization and Element Cycling Functions of Hydrothermarchaeota in Hydrothermal Sediment.</title>
        <authorList>
            <person name="Zhou Z."/>
            <person name="Liu Y."/>
            <person name="Xu W."/>
            <person name="Pan J."/>
            <person name="Luo Z.H."/>
            <person name="Li M."/>
        </authorList>
    </citation>
    <scope>NUCLEOTIDE SEQUENCE [LARGE SCALE GENOMIC DNA]</scope>
    <source>
        <strain evidence="8">SpSt-855</strain>
    </source>
</reference>
<dbReference type="InterPro" id="IPR003583">
    <property type="entry name" value="Hlx-hairpin-Hlx_DNA-bd_motif"/>
</dbReference>
<dbReference type="SUPFAM" id="SSF47781">
    <property type="entry name" value="RuvA domain 2-like"/>
    <property type="match status" value="1"/>
</dbReference>
<dbReference type="GO" id="GO:0006281">
    <property type="term" value="P:DNA repair"/>
    <property type="evidence" value="ECO:0007669"/>
    <property type="project" value="UniProtKB-UniRule"/>
</dbReference>
<dbReference type="GO" id="GO:0009379">
    <property type="term" value="C:Holliday junction helicase complex"/>
    <property type="evidence" value="ECO:0007669"/>
    <property type="project" value="InterPro"/>
</dbReference>
<sequence length="198" mass="20901">MIAHLRGTLLGKQPGQAIVECGGVGYDVAISVPTFTALPAEGAEVRLHIHTQVSEDAIALFGFLEREEKRLFERLITVSGVGPKLAIKMLSGLSPERTVAALRAQDHASLTRIPGVGKKLAERLVVELKDKLDDLIAAAPVAGPVAAGPAAEDVLSALLNLGYQRPAALKAIETAVEKDAAAGEDFDLLFRAALKLIR</sequence>
<evidence type="ECO:0000256" key="2">
    <source>
        <dbReference type="ARBA" id="ARBA00022763"/>
    </source>
</evidence>
<dbReference type="GO" id="GO:0005737">
    <property type="term" value="C:cytoplasm"/>
    <property type="evidence" value="ECO:0007669"/>
    <property type="project" value="UniProtKB-SubCell"/>
</dbReference>
<dbReference type="Pfam" id="PF14520">
    <property type="entry name" value="HHH_5"/>
    <property type="match status" value="1"/>
</dbReference>
<comment type="domain">
    <text evidence="6">Has three domains with a flexible linker between the domains II and III and assumes an 'L' shape. Domain III is highly mobile and contacts RuvB.</text>
</comment>
<dbReference type="GO" id="GO:0009378">
    <property type="term" value="F:four-way junction helicase activity"/>
    <property type="evidence" value="ECO:0007669"/>
    <property type="project" value="InterPro"/>
</dbReference>
<proteinExistence type="inferred from homology"/>
<dbReference type="InterPro" id="IPR013849">
    <property type="entry name" value="DNA_helicase_Holl-junc_RuvA_I"/>
</dbReference>
<dbReference type="NCBIfam" id="TIGR00084">
    <property type="entry name" value="ruvA"/>
    <property type="match status" value="1"/>
</dbReference>
<protein>
    <recommendedName>
        <fullName evidence="6">Holliday junction branch migration complex subunit RuvA</fullName>
    </recommendedName>
</protein>
<dbReference type="GO" id="GO:0005524">
    <property type="term" value="F:ATP binding"/>
    <property type="evidence" value="ECO:0007669"/>
    <property type="project" value="InterPro"/>
</dbReference>
<dbReference type="GO" id="GO:0000400">
    <property type="term" value="F:four-way junction DNA binding"/>
    <property type="evidence" value="ECO:0007669"/>
    <property type="project" value="UniProtKB-UniRule"/>
</dbReference>
<dbReference type="Gene3D" id="2.40.50.140">
    <property type="entry name" value="Nucleic acid-binding proteins"/>
    <property type="match status" value="1"/>
</dbReference>
<dbReference type="SMART" id="SM00278">
    <property type="entry name" value="HhH1"/>
    <property type="match status" value="2"/>
</dbReference>
<dbReference type="GO" id="GO:0048476">
    <property type="term" value="C:Holliday junction resolvase complex"/>
    <property type="evidence" value="ECO:0007669"/>
    <property type="project" value="UniProtKB-UniRule"/>
</dbReference>
<comment type="function">
    <text evidence="6">The RuvA-RuvB-RuvC complex processes Holliday junction (HJ) DNA during genetic recombination and DNA repair, while the RuvA-RuvB complex plays an important role in the rescue of blocked DNA replication forks via replication fork reversal (RFR). RuvA specifically binds to HJ cruciform DNA, conferring on it an open structure. The RuvB hexamer acts as an ATP-dependent pump, pulling dsDNA into and through the RuvAB complex. HJ branch migration allows RuvC to scan DNA until it finds its consensus sequence, where it cleaves and resolves the cruciform DNA.</text>
</comment>
<feature type="domain" description="Helix-hairpin-helix DNA-binding motif class 1" evidence="7">
    <location>
        <begin position="108"/>
        <end position="127"/>
    </location>
</feature>
<dbReference type="InterPro" id="IPR011114">
    <property type="entry name" value="RuvA_C"/>
</dbReference>
<dbReference type="EMBL" id="DTKL01000018">
    <property type="protein sequence ID" value="HGY93708.1"/>
    <property type="molecule type" value="Genomic_DNA"/>
</dbReference>
<keyword evidence="1 6" id="KW-0963">Cytoplasm</keyword>
<keyword evidence="2 6" id="KW-0227">DNA damage</keyword>
<dbReference type="InterPro" id="IPR010994">
    <property type="entry name" value="RuvA_2-like"/>
</dbReference>
<dbReference type="Gene3D" id="1.10.8.10">
    <property type="entry name" value="DNA helicase RuvA subunit, C-terminal domain"/>
    <property type="match status" value="1"/>
</dbReference>
<dbReference type="InterPro" id="IPR036267">
    <property type="entry name" value="RuvA_C_sf"/>
</dbReference>
<dbReference type="Pfam" id="PF07499">
    <property type="entry name" value="RuvA_C"/>
    <property type="match status" value="1"/>
</dbReference>
<feature type="domain" description="Helix-hairpin-helix DNA-binding motif class 1" evidence="7">
    <location>
        <begin position="73"/>
        <end position="92"/>
    </location>
</feature>
<feature type="region of interest" description="Domain I" evidence="6">
    <location>
        <begin position="1"/>
        <end position="64"/>
    </location>
</feature>
<dbReference type="InterPro" id="IPR000085">
    <property type="entry name" value="RuvA"/>
</dbReference>
<comment type="similarity">
    <text evidence="6">Belongs to the RuvA family.</text>
</comment>
<dbReference type="SUPFAM" id="SSF46929">
    <property type="entry name" value="DNA helicase RuvA subunit, C-terminal domain"/>
    <property type="match status" value="1"/>
</dbReference>
<keyword evidence="3 6" id="KW-0238">DNA-binding</keyword>
<evidence type="ECO:0000256" key="3">
    <source>
        <dbReference type="ARBA" id="ARBA00023125"/>
    </source>
</evidence>
<evidence type="ECO:0000256" key="6">
    <source>
        <dbReference type="HAMAP-Rule" id="MF_00031"/>
    </source>
</evidence>
<dbReference type="SUPFAM" id="SSF50249">
    <property type="entry name" value="Nucleic acid-binding proteins"/>
    <property type="match status" value="1"/>
</dbReference>
<keyword evidence="4 6" id="KW-0233">DNA recombination</keyword>
<feature type="region of interest" description="Domain III" evidence="6">
    <location>
        <begin position="147"/>
        <end position="198"/>
    </location>
</feature>
<gene>
    <name evidence="6 8" type="primary">ruvA</name>
    <name evidence="8" type="ORF">ENW50_03320</name>
</gene>
<accession>A0A7V4XR95</accession>
<evidence type="ECO:0000256" key="5">
    <source>
        <dbReference type="ARBA" id="ARBA00023204"/>
    </source>
</evidence>
<name>A0A7V4XR95_9BACT</name>
<evidence type="ECO:0000313" key="8">
    <source>
        <dbReference type="EMBL" id="HGY93708.1"/>
    </source>
</evidence>
<dbReference type="InterPro" id="IPR012340">
    <property type="entry name" value="NA-bd_OB-fold"/>
</dbReference>
<comment type="caution">
    <text evidence="6">Lacks conserved residue(s) required for the propagation of feature annotation.</text>
</comment>
<dbReference type="Pfam" id="PF01330">
    <property type="entry name" value="RuvA_N"/>
    <property type="match status" value="1"/>
</dbReference>
<comment type="subunit">
    <text evidence="6">Homotetramer. Forms an RuvA(8)-RuvB(12)-Holliday junction (HJ) complex. HJ DNA is sandwiched between 2 RuvA tetramers; dsDNA enters through RuvA and exits via RuvB. An RuvB hexamer assembles on each DNA strand where it exits the tetramer. Each RuvB hexamer is contacted by two RuvA subunits (via domain III) on 2 adjacent RuvB subunits; this complex drives branch migration. In the full resolvosome a probable DNA-RuvA(4)-RuvB(12)-RuvC(2) complex forms which resolves the HJ.</text>
</comment>
<dbReference type="HAMAP" id="MF_00031">
    <property type="entry name" value="DNA_HJ_migration_RuvA"/>
    <property type="match status" value="1"/>
</dbReference>
<dbReference type="Gene3D" id="1.10.150.20">
    <property type="entry name" value="5' to 3' exonuclease, C-terminal subdomain"/>
    <property type="match status" value="1"/>
</dbReference>
<evidence type="ECO:0000256" key="4">
    <source>
        <dbReference type="ARBA" id="ARBA00023172"/>
    </source>
</evidence>
<evidence type="ECO:0000256" key="1">
    <source>
        <dbReference type="ARBA" id="ARBA00022490"/>
    </source>
</evidence>